<feature type="compositionally biased region" description="Low complexity" evidence="1">
    <location>
        <begin position="8"/>
        <end position="35"/>
    </location>
</feature>
<feature type="compositionally biased region" description="Basic and acidic residues" evidence="1">
    <location>
        <begin position="49"/>
        <end position="58"/>
    </location>
</feature>
<feature type="compositionally biased region" description="Low complexity" evidence="1">
    <location>
        <begin position="148"/>
        <end position="159"/>
    </location>
</feature>
<dbReference type="EMBL" id="JADNYJ010000132">
    <property type="protein sequence ID" value="KAF8881422.1"/>
    <property type="molecule type" value="Genomic_DNA"/>
</dbReference>
<name>A0A9P5NFZ0_GYMJU</name>
<protein>
    <submittedName>
        <fullName evidence="2">Uncharacterized protein</fullName>
    </submittedName>
</protein>
<feature type="compositionally biased region" description="Pro residues" evidence="1">
    <location>
        <begin position="226"/>
        <end position="240"/>
    </location>
</feature>
<accession>A0A9P5NFZ0</accession>
<gene>
    <name evidence="2" type="ORF">CPB84DRAFT_253545</name>
</gene>
<feature type="compositionally biased region" description="Polar residues" evidence="1">
    <location>
        <begin position="130"/>
        <end position="139"/>
    </location>
</feature>
<feature type="region of interest" description="Disordered" evidence="1">
    <location>
        <begin position="111"/>
        <end position="159"/>
    </location>
</feature>
<keyword evidence="3" id="KW-1185">Reference proteome</keyword>
<evidence type="ECO:0000313" key="2">
    <source>
        <dbReference type="EMBL" id="KAF8881422.1"/>
    </source>
</evidence>
<evidence type="ECO:0000313" key="3">
    <source>
        <dbReference type="Proteomes" id="UP000724874"/>
    </source>
</evidence>
<feature type="compositionally biased region" description="Basic and acidic residues" evidence="1">
    <location>
        <begin position="185"/>
        <end position="198"/>
    </location>
</feature>
<dbReference type="Proteomes" id="UP000724874">
    <property type="component" value="Unassembled WGS sequence"/>
</dbReference>
<feature type="compositionally biased region" description="Low complexity" evidence="1">
    <location>
        <begin position="59"/>
        <end position="77"/>
    </location>
</feature>
<evidence type="ECO:0000256" key="1">
    <source>
        <dbReference type="SAM" id="MobiDB-lite"/>
    </source>
</evidence>
<reference evidence="2" key="1">
    <citation type="submission" date="2020-11" db="EMBL/GenBank/DDBJ databases">
        <authorList>
            <consortium name="DOE Joint Genome Institute"/>
            <person name="Ahrendt S."/>
            <person name="Riley R."/>
            <person name="Andreopoulos W."/>
            <person name="LaButti K."/>
            <person name="Pangilinan J."/>
            <person name="Ruiz-duenas F.J."/>
            <person name="Barrasa J.M."/>
            <person name="Sanchez-Garcia M."/>
            <person name="Camarero S."/>
            <person name="Miyauchi S."/>
            <person name="Serrano A."/>
            <person name="Linde D."/>
            <person name="Babiker R."/>
            <person name="Drula E."/>
            <person name="Ayuso-Fernandez I."/>
            <person name="Pacheco R."/>
            <person name="Padilla G."/>
            <person name="Ferreira P."/>
            <person name="Barriuso J."/>
            <person name="Kellner H."/>
            <person name="Castanera R."/>
            <person name="Alfaro M."/>
            <person name="Ramirez L."/>
            <person name="Pisabarro A.G."/>
            <person name="Kuo A."/>
            <person name="Tritt A."/>
            <person name="Lipzen A."/>
            <person name="He G."/>
            <person name="Yan M."/>
            <person name="Ng V."/>
            <person name="Cullen D."/>
            <person name="Martin F."/>
            <person name="Rosso M.-N."/>
            <person name="Henrissat B."/>
            <person name="Hibbett D."/>
            <person name="Martinez A.T."/>
            <person name="Grigoriev I.V."/>
        </authorList>
    </citation>
    <scope>NUCLEOTIDE SEQUENCE</scope>
    <source>
        <strain evidence="2">AH 44721</strain>
    </source>
</reference>
<dbReference type="AlphaFoldDB" id="A0A9P5NFZ0"/>
<feature type="compositionally biased region" description="Low complexity" evidence="1">
    <location>
        <begin position="207"/>
        <end position="225"/>
    </location>
</feature>
<comment type="caution">
    <text evidence="2">The sequence shown here is derived from an EMBL/GenBank/DDBJ whole genome shotgun (WGS) entry which is preliminary data.</text>
</comment>
<sequence>MGVNATRRSVSGSGSAPRSRAGSRTGSTAASSTTSLHRLPIPSALLVDMGERERESSSRRVVSHSSQTSGTSSVMPASSVSASAGASASASASQLSLVGVVGCEWRGQKIKGRRSEDTYTSRRRSEDTNTNRSPTTITATPKGRRSVDGVSGRSGGRPSVEIEFDFGARLKHAQAQVQVQGAPSSKDEDKENRGHQRDGLGSGPGPGSQAQSQLPSQPLLPGGVPLLPPIELQPPSPPQTVTPTTVKRASAGGRKSLDLDMFNGQAQSRLSPSSSVARQCIRQRQLQVKLESERGRTVACYLDFFHLLHAYVVASSAFNAQ</sequence>
<organism evidence="2 3">
    <name type="scientific">Gymnopilus junonius</name>
    <name type="common">Spectacular rustgill mushroom</name>
    <name type="synonym">Gymnopilus spectabilis subsp. junonius</name>
    <dbReference type="NCBI Taxonomy" id="109634"/>
    <lineage>
        <taxon>Eukaryota</taxon>
        <taxon>Fungi</taxon>
        <taxon>Dikarya</taxon>
        <taxon>Basidiomycota</taxon>
        <taxon>Agaricomycotina</taxon>
        <taxon>Agaricomycetes</taxon>
        <taxon>Agaricomycetidae</taxon>
        <taxon>Agaricales</taxon>
        <taxon>Agaricineae</taxon>
        <taxon>Hymenogastraceae</taxon>
        <taxon>Gymnopilus</taxon>
    </lineage>
</organism>
<feature type="compositionally biased region" description="Basic and acidic residues" evidence="1">
    <location>
        <begin position="113"/>
        <end position="129"/>
    </location>
</feature>
<feature type="region of interest" description="Disordered" evidence="1">
    <location>
        <begin position="1"/>
        <end position="77"/>
    </location>
</feature>
<feature type="region of interest" description="Disordered" evidence="1">
    <location>
        <begin position="173"/>
        <end position="253"/>
    </location>
</feature>
<proteinExistence type="predicted"/>